<dbReference type="AlphaFoldDB" id="A0A926NE33"/>
<proteinExistence type="predicted"/>
<dbReference type="InterPro" id="IPR015946">
    <property type="entry name" value="KH_dom-like_a/b"/>
</dbReference>
<dbReference type="Pfam" id="PF02566">
    <property type="entry name" value="OsmC"/>
    <property type="match status" value="1"/>
</dbReference>
<accession>A0A926NE33</accession>
<dbReference type="SUPFAM" id="SSF82784">
    <property type="entry name" value="OsmC-like"/>
    <property type="match status" value="1"/>
</dbReference>
<dbReference type="InterPro" id="IPR003718">
    <property type="entry name" value="OsmC/Ohr_fam"/>
</dbReference>
<reference evidence="1" key="1">
    <citation type="submission" date="2020-09" db="EMBL/GenBank/DDBJ databases">
        <title>A novel bacterium of genus Bacillus, isolated from South China Sea.</title>
        <authorList>
            <person name="Huang H."/>
            <person name="Mo K."/>
            <person name="Hu Y."/>
        </authorList>
    </citation>
    <scope>NUCLEOTIDE SEQUENCE</scope>
    <source>
        <strain evidence="1">IB182487</strain>
    </source>
</reference>
<organism evidence="1 2">
    <name type="scientific">Metabacillus arenae</name>
    <dbReference type="NCBI Taxonomy" id="2771434"/>
    <lineage>
        <taxon>Bacteria</taxon>
        <taxon>Bacillati</taxon>
        <taxon>Bacillota</taxon>
        <taxon>Bacilli</taxon>
        <taxon>Bacillales</taxon>
        <taxon>Bacillaceae</taxon>
        <taxon>Metabacillus</taxon>
    </lineage>
</organism>
<dbReference type="RefSeq" id="WP_191159395.1">
    <property type="nucleotide sequence ID" value="NZ_JACXAI010000022.1"/>
</dbReference>
<keyword evidence="2" id="KW-1185">Reference proteome</keyword>
<dbReference type="PANTHER" id="PTHR39624">
    <property type="entry name" value="PROTEIN INVOLVED IN RIMO-MEDIATED BETA-METHYLTHIOLATION OF RIBOSOMAL PROTEIN S12 YCAO"/>
    <property type="match status" value="1"/>
</dbReference>
<dbReference type="InterPro" id="IPR036102">
    <property type="entry name" value="OsmC/Ohrsf"/>
</dbReference>
<dbReference type="PANTHER" id="PTHR39624:SF2">
    <property type="entry name" value="OSMC-LIKE PROTEIN"/>
    <property type="match status" value="1"/>
</dbReference>
<dbReference type="EMBL" id="JACXAI010000022">
    <property type="protein sequence ID" value="MBD1381794.1"/>
    <property type="molecule type" value="Genomic_DNA"/>
</dbReference>
<dbReference type="Proteomes" id="UP000626844">
    <property type="component" value="Unassembled WGS sequence"/>
</dbReference>
<comment type="caution">
    <text evidence="1">The sequence shown here is derived from an EMBL/GenBank/DDBJ whole genome shotgun (WGS) entry which is preliminary data.</text>
</comment>
<name>A0A926NE33_9BACI</name>
<evidence type="ECO:0000313" key="2">
    <source>
        <dbReference type="Proteomes" id="UP000626844"/>
    </source>
</evidence>
<gene>
    <name evidence="1" type="ORF">IC621_16295</name>
</gene>
<protein>
    <submittedName>
        <fullName evidence="1">OsmC family protein</fullName>
    </submittedName>
</protein>
<dbReference type="Gene3D" id="3.30.300.20">
    <property type="match status" value="1"/>
</dbReference>
<sequence>MKIELRRISTLQHLVKAQTRSLVMDVDTNLGGEDVGFRPFEVWLTSLSSCSAYTMTRYARENKMDLQDIQMTAEDTVDETGHISAVTFHVATKGDLTKEQKEELFTYVRNNCKLLRTVSSNIQVHYLDAQAEEGENCKVEGGNCCL</sequence>
<evidence type="ECO:0000313" key="1">
    <source>
        <dbReference type="EMBL" id="MBD1381794.1"/>
    </source>
</evidence>